<keyword evidence="1" id="KW-0732">Signal</keyword>
<feature type="chain" id="PRO_5040251217" evidence="1">
    <location>
        <begin position="20"/>
        <end position="80"/>
    </location>
</feature>
<name>A0A9P8SI98_9HYPO</name>
<proteinExistence type="predicted"/>
<dbReference type="Proteomes" id="UP000824596">
    <property type="component" value="Unassembled WGS sequence"/>
</dbReference>
<evidence type="ECO:0000313" key="2">
    <source>
        <dbReference type="EMBL" id="KAH0962390.1"/>
    </source>
</evidence>
<dbReference type="EMBL" id="JAIZPD010000006">
    <property type="protein sequence ID" value="KAH0962390.1"/>
    <property type="molecule type" value="Genomic_DNA"/>
</dbReference>
<sequence length="80" mass="8469">MRFITNLLLAGVLASPILSTAIPDMGEAVDLVDRDVSSAEGDGNNLFARKVRLPCRVHVPRGSKVTQCAETCSQDSLGPS</sequence>
<feature type="signal peptide" evidence="1">
    <location>
        <begin position="1"/>
        <end position="19"/>
    </location>
</feature>
<reference evidence="2" key="1">
    <citation type="submission" date="2021-09" db="EMBL/GenBank/DDBJ databases">
        <title>A high-quality genome of the endoparasitic fungus Hirsutella rhossiliensis with a comparison of Hirsutella genomes reveals transposable elements contributing to genome size variation.</title>
        <authorList>
            <person name="Lin R."/>
            <person name="Jiao Y."/>
            <person name="Sun X."/>
            <person name="Ling J."/>
            <person name="Xie B."/>
            <person name="Cheng X."/>
        </authorList>
    </citation>
    <scope>NUCLEOTIDE SEQUENCE</scope>
    <source>
        <strain evidence="2">HR02</strain>
    </source>
</reference>
<comment type="caution">
    <text evidence="2">The sequence shown here is derived from an EMBL/GenBank/DDBJ whole genome shotgun (WGS) entry which is preliminary data.</text>
</comment>
<dbReference type="OrthoDB" id="4928085at2759"/>
<keyword evidence="3" id="KW-1185">Reference proteome</keyword>
<dbReference type="GeneID" id="68355621"/>
<dbReference type="AlphaFoldDB" id="A0A9P8SI98"/>
<dbReference type="RefSeq" id="XP_044719903.1">
    <property type="nucleotide sequence ID" value="XM_044864963.1"/>
</dbReference>
<evidence type="ECO:0000256" key="1">
    <source>
        <dbReference type="SAM" id="SignalP"/>
    </source>
</evidence>
<evidence type="ECO:0000313" key="3">
    <source>
        <dbReference type="Proteomes" id="UP000824596"/>
    </source>
</evidence>
<organism evidence="2 3">
    <name type="scientific">Hirsutella rhossiliensis</name>
    <dbReference type="NCBI Taxonomy" id="111463"/>
    <lineage>
        <taxon>Eukaryota</taxon>
        <taxon>Fungi</taxon>
        <taxon>Dikarya</taxon>
        <taxon>Ascomycota</taxon>
        <taxon>Pezizomycotina</taxon>
        <taxon>Sordariomycetes</taxon>
        <taxon>Hypocreomycetidae</taxon>
        <taxon>Hypocreales</taxon>
        <taxon>Ophiocordycipitaceae</taxon>
        <taxon>Hirsutella</taxon>
    </lineage>
</organism>
<gene>
    <name evidence="2" type="ORF">HRG_06492</name>
</gene>
<protein>
    <submittedName>
        <fullName evidence="2">Uncharacterized protein</fullName>
    </submittedName>
</protein>
<accession>A0A9P8SI98</accession>